<proteinExistence type="inferred from homology"/>
<gene>
    <name evidence="11" type="ordered locus">Tery_0332</name>
</gene>
<evidence type="ECO:0000256" key="2">
    <source>
        <dbReference type="ARBA" id="ARBA00009033"/>
    </source>
</evidence>
<keyword evidence="5 7" id="KW-1133">Transmembrane helix</keyword>
<evidence type="ECO:0000256" key="4">
    <source>
        <dbReference type="ARBA" id="ARBA00022692"/>
    </source>
</evidence>
<comment type="similarity">
    <text evidence="2 7">Belongs to the concentrative nucleoside transporter (CNT) (TC 2.A.41) family.</text>
</comment>
<dbReference type="PANTHER" id="PTHR10590:SF4">
    <property type="entry name" value="SOLUTE CARRIER FAMILY 28 MEMBER 3"/>
    <property type="match status" value="1"/>
</dbReference>
<feature type="transmembrane region" description="Helical" evidence="7">
    <location>
        <begin position="163"/>
        <end position="185"/>
    </location>
</feature>
<feature type="domain" description="Concentrative nucleoside transporter N-terminal" evidence="8">
    <location>
        <begin position="8"/>
        <end position="80"/>
    </location>
</feature>
<evidence type="ECO:0000313" key="11">
    <source>
        <dbReference type="EMBL" id="ABG49806.1"/>
    </source>
</evidence>
<dbReference type="Pfam" id="PF07662">
    <property type="entry name" value="Nucleos_tra2_C"/>
    <property type="match status" value="1"/>
</dbReference>
<sequence>MERLISALGLIVFIGLAILLSAKRNAIKWETVLWGIGLQLLFALLILKSKTGLAVFKFIADIISQLLKFSDAGAKFVFGENYLEHFFAFQILPTIIFFSSLITILYHYGILQQVVKAFAWIMLKTMKTSGTESLACSANIFVGSTEAPLMIKPYVKTMTKSELHAVMTGGFATVAGGVLAAYISFGVPAEHLIAASVMSAPAALAISKILLPETEESPTAGTVKVEVEQTYANVIDAATLGAKEGAKLAVNVAAMLIAFLGLVAMVNGLLAWIGNGIGLPQLSLEWVFSLLFAPVAWLMGVPWGDCPQVGILLGKKTILNEFIAYLDLKTLIENAQKGEMVNVISERSQIIATYALCGFSNIGSIAVQIGGISTIAPSRQGDLAKLGVRAMIGGSIACFMTACIAGILL</sequence>
<dbReference type="InterPro" id="IPR011657">
    <property type="entry name" value="CNT_C_dom"/>
</dbReference>
<keyword evidence="3" id="KW-1003">Cell membrane</keyword>
<evidence type="ECO:0000256" key="5">
    <source>
        <dbReference type="ARBA" id="ARBA00022989"/>
    </source>
</evidence>
<evidence type="ECO:0000259" key="10">
    <source>
        <dbReference type="Pfam" id="PF07670"/>
    </source>
</evidence>
<organism evidence="11">
    <name type="scientific">Trichodesmium erythraeum (strain IMS101)</name>
    <dbReference type="NCBI Taxonomy" id="203124"/>
    <lineage>
        <taxon>Bacteria</taxon>
        <taxon>Bacillati</taxon>
        <taxon>Cyanobacteriota</taxon>
        <taxon>Cyanophyceae</taxon>
        <taxon>Oscillatoriophycideae</taxon>
        <taxon>Oscillatoriales</taxon>
        <taxon>Microcoleaceae</taxon>
        <taxon>Trichodesmium</taxon>
    </lineage>
</organism>
<dbReference type="InterPro" id="IPR002668">
    <property type="entry name" value="CNT_N_dom"/>
</dbReference>
<keyword evidence="4 7" id="KW-0812">Transmembrane</keyword>
<feature type="transmembrane region" description="Helical" evidence="7">
    <location>
        <begin position="86"/>
        <end position="110"/>
    </location>
</feature>
<evidence type="ECO:0000256" key="7">
    <source>
        <dbReference type="RuleBase" id="RU362018"/>
    </source>
</evidence>
<keyword evidence="6 7" id="KW-0472">Membrane</keyword>
<dbReference type="KEGG" id="ter:Tery_0332"/>
<dbReference type="eggNOG" id="COG1972">
    <property type="taxonomic scope" value="Bacteria"/>
</dbReference>
<dbReference type="AlphaFoldDB" id="Q119L8"/>
<feature type="domain" description="Concentrative nucleoside transporter C-terminal" evidence="9">
    <location>
        <begin position="191"/>
        <end position="406"/>
    </location>
</feature>
<dbReference type="InterPro" id="IPR008276">
    <property type="entry name" value="C_nuclsd_transpt"/>
</dbReference>
<dbReference type="EMBL" id="CP000393">
    <property type="protein sequence ID" value="ABG49806.1"/>
    <property type="molecule type" value="Genomic_DNA"/>
</dbReference>
<comment type="subcellular location">
    <subcellularLocation>
        <location evidence="1">Cell membrane</location>
        <topology evidence="1">Multi-pass membrane protein</topology>
    </subcellularLocation>
</comment>
<feature type="transmembrane region" description="Helical" evidence="7">
    <location>
        <begin position="31"/>
        <end position="47"/>
    </location>
</feature>
<name>Q119L8_TRIEI</name>
<evidence type="ECO:0000256" key="3">
    <source>
        <dbReference type="ARBA" id="ARBA00022475"/>
    </source>
</evidence>
<feature type="domain" description="Nucleoside transporter/FeoB GTPase Gate" evidence="10">
    <location>
        <begin position="89"/>
        <end position="186"/>
    </location>
</feature>
<dbReference type="GO" id="GO:0005415">
    <property type="term" value="F:nucleoside:sodium symporter activity"/>
    <property type="evidence" value="ECO:0007669"/>
    <property type="project" value="TreeGrafter"/>
</dbReference>
<dbReference type="Pfam" id="PF07670">
    <property type="entry name" value="Gate"/>
    <property type="match status" value="1"/>
</dbReference>
<dbReference type="HOGENOM" id="CLU_016813_4_2_3"/>
<evidence type="ECO:0000259" key="9">
    <source>
        <dbReference type="Pfam" id="PF07662"/>
    </source>
</evidence>
<dbReference type="OrthoDB" id="9766455at2"/>
<dbReference type="STRING" id="203124.Tery_0332"/>
<feature type="transmembrane region" description="Helical" evidence="7">
    <location>
        <begin position="248"/>
        <end position="274"/>
    </location>
</feature>
<reference evidence="11" key="1">
    <citation type="submission" date="2006-06" db="EMBL/GenBank/DDBJ databases">
        <title>Complete sequence of Trichodesmium erythraeum IMS101.</title>
        <authorList>
            <consortium name="US DOE Joint Genome Institute"/>
            <person name="Copeland A."/>
            <person name="Lucas S."/>
            <person name="Lapidus A."/>
            <person name="Barry K."/>
            <person name="Detter J.C."/>
            <person name="Glavina del Rio T."/>
            <person name="Hammon N."/>
            <person name="Israni S."/>
            <person name="Dalin E."/>
            <person name="Tice H."/>
            <person name="Pitluck S."/>
            <person name="Kiss H."/>
            <person name="Munk A.C."/>
            <person name="Brettin T."/>
            <person name="Bruce D."/>
            <person name="Han C."/>
            <person name="Tapia R."/>
            <person name="Gilna P."/>
            <person name="Schmutz J."/>
            <person name="Larimer F."/>
            <person name="Land M."/>
            <person name="Hauser L."/>
            <person name="Kyrpides N."/>
            <person name="Kim E."/>
            <person name="Richardson P."/>
        </authorList>
    </citation>
    <scope>NUCLEOTIDE SEQUENCE [LARGE SCALE GENOMIC DNA]</scope>
    <source>
        <strain evidence="11">IMS101</strain>
    </source>
</reference>
<dbReference type="RefSeq" id="WP_011610202.1">
    <property type="nucleotide sequence ID" value="NC_008312.1"/>
</dbReference>
<dbReference type="GO" id="GO:0005886">
    <property type="term" value="C:plasma membrane"/>
    <property type="evidence" value="ECO:0007669"/>
    <property type="project" value="UniProtKB-SubCell"/>
</dbReference>
<dbReference type="InterPro" id="IPR011642">
    <property type="entry name" value="Gate_dom"/>
</dbReference>
<evidence type="ECO:0000256" key="1">
    <source>
        <dbReference type="ARBA" id="ARBA00004651"/>
    </source>
</evidence>
<dbReference type="PANTHER" id="PTHR10590">
    <property type="entry name" value="SODIUM/NUCLEOSIDE COTRANSPORTER"/>
    <property type="match status" value="1"/>
</dbReference>
<dbReference type="Pfam" id="PF01773">
    <property type="entry name" value="Nucleos_tra2_N"/>
    <property type="match status" value="1"/>
</dbReference>
<evidence type="ECO:0000259" key="8">
    <source>
        <dbReference type="Pfam" id="PF01773"/>
    </source>
</evidence>
<dbReference type="NCBIfam" id="TIGR00804">
    <property type="entry name" value="nupC"/>
    <property type="match status" value="1"/>
</dbReference>
<accession>Q119L8</accession>
<feature type="transmembrane region" description="Helical" evidence="7">
    <location>
        <begin position="286"/>
        <end position="306"/>
    </location>
</feature>
<keyword evidence="7" id="KW-0813">Transport</keyword>
<feature type="transmembrane region" description="Helical" evidence="7">
    <location>
        <begin position="386"/>
        <end position="408"/>
    </location>
</feature>
<evidence type="ECO:0000256" key="6">
    <source>
        <dbReference type="ARBA" id="ARBA00023136"/>
    </source>
</evidence>
<dbReference type="InterPro" id="IPR018270">
    <property type="entry name" value="C_nuclsd_transpt_met_bac"/>
</dbReference>
<comment type="caution">
    <text evidence="7">Lacks conserved residue(s) required for the propagation of feature annotation.</text>
</comment>
<protein>
    <recommendedName>
        <fullName evidence="7">Nucleoside permease</fullName>
    </recommendedName>
</protein>